<gene>
    <name evidence="1" type="ORF">LCGC14_0743640</name>
</gene>
<organism evidence="1">
    <name type="scientific">marine sediment metagenome</name>
    <dbReference type="NCBI Taxonomy" id="412755"/>
    <lineage>
        <taxon>unclassified sequences</taxon>
        <taxon>metagenomes</taxon>
        <taxon>ecological metagenomes</taxon>
    </lineage>
</organism>
<reference evidence="1" key="1">
    <citation type="journal article" date="2015" name="Nature">
        <title>Complex archaea that bridge the gap between prokaryotes and eukaryotes.</title>
        <authorList>
            <person name="Spang A."/>
            <person name="Saw J.H."/>
            <person name="Jorgensen S.L."/>
            <person name="Zaremba-Niedzwiedzka K."/>
            <person name="Martijn J."/>
            <person name="Lind A.E."/>
            <person name="van Eijk R."/>
            <person name="Schleper C."/>
            <person name="Guy L."/>
            <person name="Ettema T.J."/>
        </authorList>
    </citation>
    <scope>NUCLEOTIDE SEQUENCE</scope>
</reference>
<evidence type="ECO:0000313" key="1">
    <source>
        <dbReference type="EMBL" id="KKN39410.1"/>
    </source>
</evidence>
<dbReference type="AlphaFoldDB" id="A0A0F9Q5Y9"/>
<dbReference type="EMBL" id="LAZR01001766">
    <property type="protein sequence ID" value="KKN39410.1"/>
    <property type="molecule type" value="Genomic_DNA"/>
</dbReference>
<name>A0A0F9Q5Y9_9ZZZZ</name>
<protein>
    <submittedName>
        <fullName evidence="1">Uncharacterized protein</fullName>
    </submittedName>
</protein>
<proteinExistence type="predicted"/>
<comment type="caution">
    <text evidence="1">The sequence shown here is derived from an EMBL/GenBank/DDBJ whole genome shotgun (WGS) entry which is preliminary data.</text>
</comment>
<accession>A0A0F9Q5Y9</accession>
<sequence length="105" mass="11766">MATLTFEQFQALRQRVEVEDGSELANMIGADETDYGDICYAYQISSEAVYFIDILQRGGEDAGWYGVLDECGYYQESEDLAALERIIFDIASRLEGINGMPNDNS</sequence>